<dbReference type="InterPro" id="IPR012966">
    <property type="entry name" value="AHD"/>
</dbReference>
<dbReference type="SUPFAM" id="SSF50729">
    <property type="entry name" value="PH domain-like"/>
    <property type="match status" value="1"/>
</dbReference>
<feature type="region of interest" description="Disordered" evidence="1">
    <location>
        <begin position="1"/>
        <end position="59"/>
    </location>
</feature>
<dbReference type="PANTHER" id="PTHR21538:SF26">
    <property type="entry name" value="ANILLIN ISOFORM X1"/>
    <property type="match status" value="1"/>
</dbReference>
<gene>
    <name evidence="3" type="ORF">COCON_G00214860</name>
</gene>
<protein>
    <recommendedName>
        <fullName evidence="2">PH domain-containing protein</fullName>
    </recommendedName>
</protein>
<proteinExistence type="predicted"/>
<dbReference type="CDD" id="cd01263">
    <property type="entry name" value="PH_anillin"/>
    <property type="match status" value="1"/>
</dbReference>
<dbReference type="SMART" id="SM00233">
    <property type="entry name" value="PH"/>
    <property type="match status" value="1"/>
</dbReference>
<feature type="region of interest" description="Disordered" evidence="1">
    <location>
        <begin position="79"/>
        <end position="148"/>
    </location>
</feature>
<dbReference type="Proteomes" id="UP001152803">
    <property type="component" value="Unassembled WGS sequence"/>
</dbReference>
<feature type="compositionally biased region" description="Acidic residues" evidence="1">
    <location>
        <begin position="345"/>
        <end position="366"/>
    </location>
</feature>
<feature type="region of interest" description="Disordered" evidence="1">
    <location>
        <begin position="463"/>
        <end position="493"/>
    </location>
</feature>
<dbReference type="InterPro" id="IPR001849">
    <property type="entry name" value="PH_domain"/>
</dbReference>
<feature type="compositionally biased region" description="Acidic residues" evidence="1">
    <location>
        <begin position="390"/>
        <end position="403"/>
    </location>
</feature>
<keyword evidence="4" id="KW-1185">Reference proteome</keyword>
<dbReference type="Pfam" id="PF08174">
    <property type="entry name" value="Anillin"/>
    <property type="match status" value="1"/>
</dbReference>
<dbReference type="InterPro" id="IPR037840">
    <property type="entry name" value="PH_Anillin"/>
</dbReference>
<dbReference type="OrthoDB" id="5915976at2759"/>
<dbReference type="GO" id="GO:0005826">
    <property type="term" value="C:actomyosin contractile ring"/>
    <property type="evidence" value="ECO:0007669"/>
    <property type="project" value="TreeGrafter"/>
</dbReference>
<feature type="compositionally biased region" description="Basic and acidic residues" evidence="1">
    <location>
        <begin position="377"/>
        <end position="389"/>
    </location>
</feature>
<feature type="compositionally biased region" description="Polar residues" evidence="1">
    <location>
        <begin position="905"/>
        <end position="914"/>
    </location>
</feature>
<sequence length="914" mass="100351">MDPFVEQLAGRTQARQASLQQRAAQRANPSACEGMSGTPGSLKRQREPLSDNGNLLSSAGHMDSLKRRCLVPVGDQHLNPSLQWAESPPKPRPRRAELEAKPDTPAISSVKSRLKLLTEKKEDGAVPSAVGVTPLTQKSQPGSVGEGENWAEFHLGDAAFRSRVERFELGPPADGPSLSTPRPNVHSGFARAIQERLQKAETPSTSRAKRLRQEREQELLLLRAQPITNNAWLKTSSADNSLVEVSLSMGESSPLAPCVRSRLQWHRLHLWDTSSSQAEDGGNATSCDSPPEDSGVAVTPAYNTTPAFTEEPSPQRAPADAEPSPPEELSTSRMIDLMFEGVLDTTEEVEEEEEEEDRQGEEEGTEGEYNAVTEADEERREQDEKREQQQEEGEGEGSSEDELLSPLPGCILSPLSKAVEAAVTPLRLPSNLQNEAQPKLTPKVTSSPPKVTAPLYSIDAYRTQRQRSQKPAQSLTPAGRGLVPERPRLHPLPSVNSKERIAALNEEAGRLQSIITQTLQALSCCTDPGHGQGSLEEAEAEKLLLVSCEKHSALLGEVSRLREEGGAGGSAPHDPTQAPCNGTVTIGNVKLPLKKDFVSSARSHYGQPTHYFFVLIRYGVHDIVATPLATAGDALNGDTISFPTSITLRDIPSNFEIDVEVFSLSHRPGNNLNTVRRSTKSKVTPKKFLNTITRTNHSLTSATLSAVGPRRSSNFTLVGCHRITLQSLGQSKFPLDKMKFEGKVRKLLGDEFQEKVPFLSPLEGNIFLQLDCEGHCHVQHSGFLTMFESVSGFGAWHRRWFCLDGSRLSYWSYPGDEHSKTPEGSISLLAGSDCVQLVSRNSCARPHTFELASTVQQGSDNMLNKRWLSADTREERQQWMEKLSQALLDLHTWSSPPRTPEAHTYSRQPQESVL</sequence>
<feature type="compositionally biased region" description="Low complexity" evidence="1">
    <location>
        <begin position="11"/>
        <end position="27"/>
    </location>
</feature>
<comment type="caution">
    <text evidence="3">The sequence shown here is derived from an EMBL/GenBank/DDBJ whole genome shotgun (WGS) entry which is preliminary data.</text>
</comment>
<dbReference type="GO" id="GO:0031106">
    <property type="term" value="P:septin ring organization"/>
    <property type="evidence" value="ECO:0007669"/>
    <property type="project" value="TreeGrafter"/>
</dbReference>
<feature type="region of interest" description="Disordered" evidence="1">
    <location>
        <begin position="894"/>
        <end position="914"/>
    </location>
</feature>
<dbReference type="EMBL" id="JAFJMO010000017">
    <property type="protein sequence ID" value="KAJ8252174.1"/>
    <property type="molecule type" value="Genomic_DNA"/>
</dbReference>
<evidence type="ECO:0000256" key="1">
    <source>
        <dbReference type="SAM" id="MobiDB-lite"/>
    </source>
</evidence>
<dbReference type="Gene3D" id="2.30.29.30">
    <property type="entry name" value="Pleckstrin-homology domain (PH domain)/Phosphotyrosine-binding domain (PTB)"/>
    <property type="match status" value="1"/>
</dbReference>
<feature type="compositionally biased region" description="Polar residues" evidence="1">
    <location>
        <begin position="275"/>
        <end position="288"/>
    </location>
</feature>
<name>A0A9Q1CYC8_CONCO</name>
<feature type="region of interest" description="Disordered" evidence="1">
    <location>
        <begin position="275"/>
        <end position="331"/>
    </location>
</feature>
<dbReference type="PANTHER" id="PTHR21538">
    <property type="entry name" value="ANILLIN/RHOTEKIN RTKN"/>
    <property type="match status" value="1"/>
</dbReference>
<dbReference type="AlphaFoldDB" id="A0A9Q1CYC8"/>
<dbReference type="GO" id="GO:0000915">
    <property type="term" value="P:actomyosin contractile ring assembly"/>
    <property type="evidence" value="ECO:0007669"/>
    <property type="project" value="TreeGrafter"/>
</dbReference>
<feature type="region of interest" description="Disordered" evidence="1">
    <location>
        <begin position="345"/>
        <end position="409"/>
    </location>
</feature>
<organism evidence="3 4">
    <name type="scientific">Conger conger</name>
    <name type="common">Conger eel</name>
    <name type="synonym">Muraena conger</name>
    <dbReference type="NCBI Taxonomy" id="82655"/>
    <lineage>
        <taxon>Eukaryota</taxon>
        <taxon>Metazoa</taxon>
        <taxon>Chordata</taxon>
        <taxon>Craniata</taxon>
        <taxon>Vertebrata</taxon>
        <taxon>Euteleostomi</taxon>
        <taxon>Actinopterygii</taxon>
        <taxon>Neopterygii</taxon>
        <taxon>Teleostei</taxon>
        <taxon>Anguilliformes</taxon>
        <taxon>Congridae</taxon>
        <taxon>Conger</taxon>
    </lineage>
</organism>
<dbReference type="Pfam" id="PF00169">
    <property type="entry name" value="PH"/>
    <property type="match status" value="1"/>
</dbReference>
<evidence type="ECO:0000259" key="2">
    <source>
        <dbReference type="PROSITE" id="PS50003"/>
    </source>
</evidence>
<dbReference type="InterPro" id="IPR051364">
    <property type="entry name" value="Cytokinesis/Rho-signaling"/>
</dbReference>
<feature type="domain" description="PH" evidence="2">
    <location>
        <begin position="777"/>
        <end position="888"/>
    </location>
</feature>
<evidence type="ECO:0000313" key="4">
    <source>
        <dbReference type="Proteomes" id="UP001152803"/>
    </source>
</evidence>
<reference evidence="3" key="1">
    <citation type="journal article" date="2023" name="Science">
        <title>Genome structures resolve the early diversification of teleost fishes.</title>
        <authorList>
            <person name="Parey E."/>
            <person name="Louis A."/>
            <person name="Montfort J."/>
            <person name="Bouchez O."/>
            <person name="Roques C."/>
            <person name="Iampietro C."/>
            <person name="Lluch J."/>
            <person name="Castinel A."/>
            <person name="Donnadieu C."/>
            <person name="Desvignes T."/>
            <person name="Floi Bucao C."/>
            <person name="Jouanno E."/>
            <person name="Wen M."/>
            <person name="Mejri S."/>
            <person name="Dirks R."/>
            <person name="Jansen H."/>
            <person name="Henkel C."/>
            <person name="Chen W.J."/>
            <person name="Zahm M."/>
            <person name="Cabau C."/>
            <person name="Klopp C."/>
            <person name="Thompson A.W."/>
            <person name="Robinson-Rechavi M."/>
            <person name="Braasch I."/>
            <person name="Lecointre G."/>
            <person name="Bobe J."/>
            <person name="Postlethwait J.H."/>
            <person name="Berthelot C."/>
            <person name="Roest Crollius H."/>
            <person name="Guiguen Y."/>
        </authorList>
    </citation>
    <scope>NUCLEOTIDE SEQUENCE</scope>
    <source>
        <strain evidence="3">Concon-B</strain>
    </source>
</reference>
<feature type="region of interest" description="Disordered" evidence="1">
    <location>
        <begin position="433"/>
        <end position="452"/>
    </location>
</feature>
<dbReference type="GO" id="GO:0000281">
    <property type="term" value="P:mitotic cytokinesis"/>
    <property type="evidence" value="ECO:0007669"/>
    <property type="project" value="TreeGrafter"/>
</dbReference>
<evidence type="ECO:0000313" key="3">
    <source>
        <dbReference type="EMBL" id="KAJ8252174.1"/>
    </source>
</evidence>
<accession>A0A9Q1CYC8</accession>
<dbReference type="InterPro" id="IPR011993">
    <property type="entry name" value="PH-like_dom_sf"/>
</dbReference>
<dbReference type="PROSITE" id="PS50003">
    <property type="entry name" value="PH_DOMAIN"/>
    <property type="match status" value="1"/>
</dbReference>